<organism evidence="1 2">
    <name type="scientific">Eretmocerus hayati</name>
    <dbReference type="NCBI Taxonomy" id="131215"/>
    <lineage>
        <taxon>Eukaryota</taxon>
        <taxon>Metazoa</taxon>
        <taxon>Ecdysozoa</taxon>
        <taxon>Arthropoda</taxon>
        <taxon>Hexapoda</taxon>
        <taxon>Insecta</taxon>
        <taxon>Pterygota</taxon>
        <taxon>Neoptera</taxon>
        <taxon>Endopterygota</taxon>
        <taxon>Hymenoptera</taxon>
        <taxon>Apocrita</taxon>
        <taxon>Proctotrupomorpha</taxon>
        <taxon>Chalcidoidea</taxon>
        <taxon>Aphelinidae</taxon>
        <taxon>Aphelininae</taxon>
        <taxon>Eretmocerus</taxon>
    </lineage>
</organism>
<reference evidence="1" key="1">
    <citation type="submission" date="2023-04" db="EMBL/GenBank/DDBJ databases">
        <title>A chromosome-level genome assembly of the parasitoid wasp Eretmocerus hayati.</title>
        <authorList>
            <person name="Zhong Y."/>
            <person name="Liu S."/>
            <person name="Liu Y."/>
        </authorList>
    </citation>
    <scope>NUCLEOTIDE SEQUENCE</scope>
    <source>
        <strain evidence="1">ZJU_SS_LIU_2023</strain>
    </source>
</reference>
<proteinExistence type="predicted"/>
<evidence type="ECO:0000313" key="1">
    <source>
        <dbReference type="EMBL" id="KAJ8676652.1"/>
    </source>
</evidence>
<keyword evidence="2" id="KW-1185">Reference proteome</keyword>
<dbReference type="Proteomes" id="UP001239111">
    <property type="component" value="Chromosome 2"/>
</dbReference>
<sequence>MEGRNEDSLIEMQLLQQNLSDDLQYVPLWHLLERRHFAAFKSLLDRALNRDPPSVDVNHILGHPMSKRFLDQAASDDLPMFVELLLDRGADPNLVNAKHSRAPIHFAAERGNVTALAALLRDTGINPNLEVSGSTALHWAVKACAENRAGGEECARLLLEAGASASLPNNRGLTALHFAAEKNCQAIVELILTKSRDPLFLDTFKDRKNETARTVIERKYPNLPLPDKSSSDQEDPNILLRYYLGANDEINFLAKLDSLEEPQTELAGSRFDLLRLAVEQNLRGCLVRLARVGLQPESSELPDLGRAALRRAHPEVLRELLENSPKLADDLLLTACQELGAPAKPGPGNRNNRLECLRLILERKNVDVRQEDDKGNSPLHYASRAECREAVDLLLKRGCYIGHTNHFGSPALSHMEPAQLEAHLDDCLTSSRERTEDYEIVMDYSNLVPHEAEARLSPHPGDDDRLIAPTIHTNGRRGDSKRGDSGKGLLKSELRCETEVLLYMAKHGHMRPLLKHPLLSSFLYLKFLRIRHVLYLNFLLYFIFFVSLNLYIYVVCANESMKTSDTEGAQVINSSGSSWSEQPLLSGLLLASLLYMVVRELLQLASAPLHYVSSAENWLELGLAALAGVLLWHGGGNSESNERCREIGAVATLLSTWQLICLMAQHPRLTTSIEMFKTVTCTFVKCISLYLLLIIAFAFSFFVLFQGAKSDDNDRAEVIFPTVNASLFKTLVMLTGEFEAGDLPFGASPFVGRLVFVGFIFLVCIILLNLLNGLAVSDTAEILAEAELVGLSARARLVAYAERVATGSAYHPRGRLASLLCCCCDGLASRIGLVKPLMGLLARRILLFPRHLPQDRLSVRPLRNYEMRPALSGAGVGMDKTVVTEAKAILARRARESDEEKIVARLDALGGRLGRVEIALSRLLTAQDSAGDSRGILM</sequence>
<evidence type="ECO:0000313" key="2">
    <source>
        <dbReference type="Proteomes" id="UP001239111"/>
    </source>
</evidence>
<accession>A0ACC2NZQ3</accession>
<comment type="caution">
    <text evidence="1">The sequence shown here is derived from an EMBL/GenBank/DDBJ whole genome shotgun (WGS) entry which is preliminary data.</text>
</comment>
<dbReference type="EMBL" id="CM056742">
    <property type="protein sequence ID" value="KAJ8676652.1"/>
    <property type="molecule type" value="Genomic_DNA"/>
</dbReference>
<protein>
    <submittedName>
        <fullName evidence="1">Uncharacterized protein</fullName>
    </submittedName>
</protein>
<gene>
    <name evidence="1" type="ORF">QAD02_012439</name>
</gene>
<name>A0ACC2NZQ3_9HYME</name>